<dbReference type="AlphaFoldDB" id="A0A1Q3EIR5"/>
<dbReference type="PANTHER" id="PTHR12149">
    <property type="entry name" value="FRUCTOSAMINE 3 KINASE-RELATED PROTEIN"/>
    <property type="match status" value="1"/>
</dbReference>
<accession>A0A1Q3EIR5</accession>
<evidence type="ECO:0000313" key="1">
    <source>
        <dbReference type="EMBL" id="GAW07103.1"/>
    </source>
</evidence>
<keyword evidence="1" id="KW-0808">Transferase</keyword>
<keyword evidence="2" id="KW-1185">Reference proteome</keyword>
<protein>
    <submittedName>
        <fullName evidence="1">Fructosamine kinase pkl cak</fullName>
    </submittedName>
</protein>
<gene>
    <name evidence="1" type="ORF">LENED_009070</name>
</gene>
<sequence length="99" mass="11595">MVTFGAEMSELTVQHENRSFLTRRHSLGTMKRTRIFGGFPASFFAEYHKHLPKTKPESQYELRGHLYELFHYLNHTVIFEGGGYEFNALRKMDILIDAV</sequence>
<reference evidence="1 2" key="1">
    <citation type="submission" date="2016-08" db="EMBL/GenBank/DDBJ databases">
        <authorList>
            <consortium name="Lentinula edodes genome sequencing consortium"/>
            <person name="Sakamoto Y."/>
            <person name="Nakade K."/>
            <person name="Sato S."/>
            <person name="Yoshida Y."/>
            <person name="Miyazaki K."/>
            <person name="Natsume S."/>
            <person name="Konno N."/>
        </authorList>
    </citation>
    <scope>NUCLEOTIDE SEQUENCE [LARGE SCALE GENOMIC DNA]</scope>
    <source>
        <strain evidence="1 2">NBRC 111202</strain>
    </source>
</reference>
<name>A0A1Q3EIR5_LENED</name>
<proteinExistence type="predicted"/>
<dbReference type="Gene3D" id="3.90.1200.10">
    <property type="match status" value="1"/>
</dbReference>
<keyword evidence="1" id="KW-0418">Kinase</keyword>
<dbReference type="PANTHER" id="PTHR12149:SF8">
    <property type="entry name" value="PROTEIN-RIBULOSAMINE 3-KINASE"/>
    <property type="match status" value="1"/>
</dbReference>
<dbReference type="Proteomes" id="UP000188533">
    <property type="component" value="Unassembled WGS sequence"/>
</dbReference>
<dbReference type="InterPro" id="IPR016477">
    <property type="entry name" value="Fructo-/Ketosamine-3-kinase"/>
</dbReference>
<organism evidence="1 2">
    <name type="scientific">Lentinula edodes</name>
    <name type="common">Shiitake mushroom</name>
    <name type="synonym">Lentinus edodes</name>
    <dbReference type="NCBI Taxonomy" id="5353"/>
    <lineage>
        <taxon>Eukaryota</taxon>
        <taxon>Fungi</taxon>
        <taxon>Dikarya</taxon>
        <taxon>Basidiomycota</taxon>
        <taxon>Agaricomycotina</taxon>
        <taxon>Agaricomycetes</taxon>
        <taxon>Agaricomycetidae</taxon>
        <taxon>Agaricales</taxon>
        <taxon>Marasmiineae</taxon>
        <taxon>Omphalotaceae</taxon>
        <taxon>Lentinula</taxon>
    </lineage>
</organism>
<dbReference type="GO" id="GO:0016301">
    <property type="term" value="F:kinase activity"/>
    <property type="evidence" value="ECO:0007669"/>
    <property type="project" value="UniProtKB-KW"/>
</dbReference>
<comment type="caution">
    <text evidence="1">The sequence shown here is derived from an EMBL/GenBank/DDBJ whole genome shotgun (WGS) entry which is preliminary data.</text>
</comment>
<dbReference type="Pfam" id="PF03881">
    <property type="entry name" value="Fructosamin_kin"/>
    <property type="match status" value="1"/>
</dbReference>
<evidence type="ECO:0000313" key="2">
    <source>
        <dbReference type="Proteomes" id="UP000188533"/>
    </source>
</evidence>
<dbReference type="EMBL" id="BDGU01000395">
    <property type="protein sequence ID" value="GAW07103.1"/>
    <property type="molecule type" value="Genomic_DNA"/>
</dbReference>
<reference evidence="1 2" key="2">
    <citation type="submission" date="2017-02" db="EMBL/GenBank/DDBJ databases">
        <title>A genome survey and senescence transcriptome analysis in Lentinula edodes.</title>
        <authorList>
            <person name="Sakamoto Y."/>
            <person name="Nakade K."/>
            <person name="Sato S."/>
            <person name="Yoshida Y."/>
            <person name="Miyazaki K."/>
            <person name="Natsume S."/>
            <person name="Konno N."/>
        </authorList>
    </citation>
    <scope>NUCLEOTIDE SEQUENCE [LARGE SCALE GENOMIC DNA]</scope>
    <source>
        <strain evidence="1 2">NBRC 111202</strain>
    </source>
</reference>